<proteinExistence type="predicted"/>
<organism evidence="1">
    <name type="scientific">Arundo donax</name>
    <name type="common">Giant reed</name>
    <name type="synonym">Donax arundinaceus</name>
    <dbReference type="NCBI Taxonomy" id="35708"/>
    <lineage>
        <taxon>Eukaryota</taxon>
        <taxon>Viridiplantae</taxon>
        <taxon>Streptophyta</taxon>
        <taxon>Embryophyta</taxon>
        <taxon>Tracheophyta</taxon>
        <taxon>Spermatophyta</taxon>
        <taxon>Magnoliopsida</taxon>
        <taxon>Liliopsida</taxon>
        <taxon>Poales</taxon>
        <taxon>Poaceae</taxon>
        <taxon>PACMAD clade</taxon>
        <taxon>Arundinoideae</taxon>
        <taxon>Arundineae</taxon>
        <taxon>Arundo</taxon>
    </lineage>
</organism>
<sequence>MLTENLAELKMNKRNHPDGKIARECGTYLSRNQI</sequence>
<dbReference type="AlphaFoldDB" id="A0A0A8YU55"/>
<reference evidence="1" key="1">
    <citation type="submission" date="2014-09" db="EMBL/GenBank/DDBJ databases">
        <authorList>
            <person name="Magalhaes I.L.F."/>
            <person name="Oliveira U."/>
            <person name="Santos F.R."/>
            <person name="Vidigal T.H.D.A."/>
            <person name="Brescovit A.D."/>
            <person name="Santos A.J."/>
        </authorList>
    </citation>
    <scope>NUCLEOTIDE SEQUENCE</scope>
    <source>
        <tissue evidence="1">Shoot tissue taken approximately 20 cm above the soil surface</tissue>
    </source>
</reference>
<accession>A0A0A8YU55</accession>
<protein>
    <submittedName>
        <fullName evidence="1">Uncharacterized protein</fullName>
    </submittedName>
</protein>
<name>A0A0A8YU55_ARUDO</name>
<dbReference type="EMBL" id="GBRH01271773">
    <property type="protein sequence ID" value="JAD26122.1"/>
    <property type="molecule type" value="Transcribed_RNA"/>
</dbReference>
<evidence type="ECO:0000313" key="1">
    <source>
        <dbReference type="EMBL" id="JAD26122.1"/>
    </source>
</evidence>
<reference evidence="1" key="2">
    <citation type="journal article" date="2015" name="Data Brief">
        <title>Shoot transcriptome of the giant reed, Arundo donax.</title>
        <authorList>
            <person name="Barrero R.A."/>
            <person name="Guerrero F.D."/>
            <person name="Moolhuijzen P."/>
            <person name="Goolsby J.A."/>
            <person name="Tidwell J."/>
            <person name="Bellgard S.E."/>
            <person name="Bellgard M.I."/>
        </authorList>
    </citation>
    <scope>NUCLEOTIDE SEQUENCE</scope>
    <source>
        <tissue evidence="1">Shoot tissue taken approximately 20 cm above the soil surface</tissue>
    </source>
</reference>